<evidence type="ECO:0000313" key="1">
    <source>
        <dbReference type="EMBL" id="QDU42877.1"/>
    </source>
</evidence>
<dbReference type="EMBL" id="CP036276">
    <property type="protein sequence ID" value="QDU42877.1"/>
    <property type="molecule type" value="Genomic_DNA"/>
</dbReference>
<dbReference type="CDD" id="cd00085">
    <property type="entry name" value="HNHc"/>
    <property type="match status" value="1"/>
</dbReference>
<keyword evidence="2" id="KW-1185">Reference proteome</keyword>
<evidence type="ECO:0000313" key="2">
    <source>
        <dbReference type="Proteomes" id="UP000319383"/>
    </source>
</evidence>
<sequence>MSKYDFNNAETYAIWLLHDKRCWICLEPLRLGECSVDHVIPESLLDSVDDLANVLQQYGLPNDFRINWFGNWLPSHVRCNQTKSNKIFEYVPGLKLILDRLAKKAEAVAKSARSISANVEKDKVFAKVFVALEKETISLDDLQEVFCELRHIDDVDTVVLEEEISIHFDPDRWTIASEGSGYVVVTDGRLGGIVPSGPSPHISWMCPTCRSYGPWNGVRCMSCGHMSDPHG</sequence>
<protein>
    <recommendedName>
        <fullName evidence="3">HNH nuclease domain-containing protein</fullName>
    </recommendedName>
</protein>
<dbReference type="RefSeq" id="WP_145374880.1">
    <property type="nucleotide sequence ID" value="NZ_CP036276.1"/>
</dbReference>
<dbReference type="Proteomes" id="UP000319383">
    <property type="component" value="Chromosome"/>
</dbReference>
<dbReference type="Gene3D" id="1.10.30.50">
    <property type="match status" value="1"/>
</dbReference>
<proteinExistence type="predicted"/>
<gene>
    <name evidence="1" type="ORF">Mal52_13460</name>
</gene>
<evidence type="ECO:0008006" key="3">
    <source>
        <dbReference type="Google" id="ProtNLM"/>
    </source>
</evidence>
<reference evidence="1 2" key="1">
    <citation type="submission" date="2019-02" db="EMBL/GenBank/DDBJ databases">
        <title>Deep-cultivation of Planctomycetes and their phenomic and genomic characterization uncovers novel biology.</title>
        <authorList>
            <person name="Wiegand S."/>
            <person name="Jogler M."/>
            <person name="Boedeker C."/>
            <person name="Pinto D."/>
            <person name="Vollmers J."/>
            <person name="Rivas-Marin E."/>
            <person name="Kohn T."/>
            <person name="Peeters S.H."/>
            <person name="Heuer A."/>
            <person name="Rast P."/>
            <person name="Oberbeckmann S."/>
            <person name="Bunk B."/>
            <person name="Jeske O."/>
            <person name="Meyerdierks A."/>
            <person name="Storesund J.E."/>
            <person name="Kallscheuer N."/>
            <person name="Luecker S."/>
            <person name="Lage O.M."/>
            <person name="Pohl T."/>
            <person name="Merkel B.J."/>
            <person name="Hornburger P."/>
            <person name="Mueller R.-W."/>
            <person name="Bruemmer F."/>
            <person name="Labrenz M."/>
            <person name="Spormann A.M."/>
            <person name="Op den Camp H."/>
            <person name="Overmann J."/>
            <person name="Amann R."/>
            <person name="Jetten M.S.M."/>
            <person name="Mascher T."/>
            <person name="Medema M.H."/>
            <person name="Devos D.P."/>
            <person name="Kaster A.-K."/>
            <person name="Ovreas L."/>
            <person name="Rohde M."/>
            <person name="Galperin M.Y."/>
            <person name="Jogler C."/>
        </authorList>
    </citation>
    <scope>NUCLEOTIDE SEQUENCE [LARGE SCALE GENOMIC DNA]</scope>
    <source>
        <strain evidence="1 2">Mal52</strain>
    </source>
</reference>
<dbReference type="AlphaFoldDB" id="A0A517ZK92"/>
<organism evidence="1 2">
    <name type="scientific">Symmachiella dynata</name>
    <dbReference type="NCBI Taxonomy" id="2527995"/>
    <lineage>
        <taxon>Bacteria</taxon>
        <taxon>Pseudomonadati</taxon>
        <taxon>Planctomycetota</taxon>
        <taxon>Planctomycetia</taxon>
        <taxon>Planctomycetales</taxon>
        <taxon>Planctomycetaceae</taxon>
        <taxon>Symmachiella</taxon>
    </lineage>
</organism>
<accession>A0A517ZK92</accession>
<dbReference type="InterPro" id="IPR003615">
    <property type="entry name" value="HNH_nuc"/>
</dbReference>
<name>A0A517ZK92_9PLAN</name>
<dbReference type="KEGG" id="sdyn:Mal52_13460"/>